<organism evidence="3 4">
    <name type="scientific">Companilactobacillus mishanensis</name>
    <dbReference type="NCBI Taxonomy" id="2486008"/>
    <lineage>
        <taxon>Bacteria</taxon>
        <taxon>Bacillati</taxon>
        <taxon>Bacillota</taxon>
        <taxon>Bacilli</taxon>
        <taxon>Lactobacillales</taxon>
        <taxon>Lactobacillaceae</taxon>
        <taxon>Companilactobacillus</taxon>
    </lineage>
</organism>
<dbReference type="Gene3D" id="3.40.50.720">
    <property type="entry name" value="NAD(P)-binding Rossmann-like Domain"/>
    <property type="match status" value="1"/>
</dbReference>
<evidence type="ECO:0000259" key="2">
    <source>
        <dbReference type="SMART" id="SM00829"/>
    </source>
</evidence>
<dbReference type="InterPro" id="IPR013154">
    <property type="entry name" value="ADH-like_N"/>
</dbReference>
<dbReference type="SMART" id="SM00829">
    <property type="entry name" value="PKS_ER"/>
    <property type="match status" value="1"/>
</dbReference>
<dbReference type="Proteomes" id="UP000436655">
    <property type="component" value="Unassembled WGS sequence"/>
</dbReference>
<dbReference type="InterPro" id="IPR013149">
    <property type="entry name" value="ADH-like_C"/>
</dbReference>
<protein>
    <submittedName>
        <fullName evidence="3">Zinc-binding dehydrogenase</fullName>
    </submittedName>
</protein>
<keyword evidence="1" id="KW-0521">NADP</keyword>
<dbReference type="Pfam" id="PF08240">
    <property type="entry name" value="ADH_N"/>
    <property type="match status" value="1"/>
</dbReference>
<dbReference type="CDD" id="cd08271">
    <property type="entry name" value="MDR5"/>
    <property type="match status" value="1"/>
</dbReference>
<dbReference type="Gene3D" id="3.90.180.10">
    <property type="entry name" value="Medium-chain alcohol dehydrogenases, catalytic domain"/>
    <property type="match status" value="1"/>
</dbReference>
<proteinExistence type="predicted"/>
<accession>A0ABW9P6K5</accession>
<gene>
    <name evidence="3" type="ORF">FHL03_05190</name>
</gene>
<reference evidence="3 4" key="1">
    <citation type="journal article" date="2019" name="Syst. Appl. Microbiol.">
        <title>Polyphasic characterization of two novel Lactobacillus spp. isolated from blown salami packages: Description of Lactobacillus halodurans sp. nov. and Lactobacillus salsicarnum sp. nov.</title>
        <authorList>
            <person name="Schuster J.A."/>
            <person name="Klingl A."/>
            <person name="Vogel R.F."/>
            <person name="Ehrmann M.A."/>
        </authorList>
    </citation>
    <scope>NUCLEOTIDE SEQUENCE [LARGE SCALE GENOMIC DNA]</scope>
    <source>
        <strain evidence="3 4">TMW 1.2098</strain>
    </source>
</reference>
<dbReference type="Pfam" id="PF00107">
    <property type="entry name" value="ADH_zinc_N"/>
    <property type="match status" value="1"/>
</dbReference>
<dbReference type="SUPFAM" id="SSF51735">
    <property type="entry name" value="NAD(P)-binding Rossmann-fold domains"/>
    <property type="match status" value="1"/>
</dbReference>
<evidence type="ECO:0000313" key="3">
    <source>
        <dbReference type="EMBL" id="MQS44878.1"/>
    </source>
</evidence>
<dbReference type="InterPro" id="IPR036291">
    <property type="entry name" value="NAD(P)-bd_dom_sf"/>
</dbReference>
<evidence type="ECO:0000313" key="4">
    <source>
        <dbReference type="Proteomes" id="UP000436655"/>
    </source>
</evidence>
<name>A0ABW9P6K5_9LACO</name>
<evidence type="ECO:0000256" key="1">
    <source>
        <dbReference type="ARBA" id="ARBA00022857"/>
    </source>
</evidence>
<dbReference type="PANTHER" id="PTHR44154:SF1">
    <property type="entry name" value="QUINONE OXIDOREDUCTASE"/>
    <property type="match status" value="1"/>
</dbReference>
<keyword evidence="4" id="KW-1185">Reference proteome</keyword>
<dbReference type="RefSeq" id="WP_125705165.1">
    <property type="nucleotide sequence ID" value="NZ_JBHTOO010000028.1"/>
</dbReference>
<dbReference type="EMBL" id="VDFN01000003">
    <property type="protein sequence ID" value="MQS44878.1"/>
    <property type="molecule type" value="Genomic_DNA"/>
</dbReference>
<dbReference type="InterPro" id="IPR011032">
    <property type="entry name" value="GroES-like_sf"/>
</dbReference>
<dbReference type="SUPFAM" id="SSF50129">
    <property type="entry name" value="GroES-like"/>
    <property type="match status" value="1"/>
</dbReference>
<dbReference type="InterPro" id="IPR020843">
    <property type="entry name" value="ER"/>
</dbReference>
<feature type="domain" description="Enoyl reductase (ER)" evidence="2">
    <location>
        <begin position="12"/>
        <end position="326"/>
    </location>
</feature>
<sequence length="328" mass="35536">MKAFTIQNADKRAVSDLEINNIPLPIINENEVLVKVKAVGLNPVDYKLVKSHNSKWIYPHVLGLDAAGEVVEIGENNPNNFQKGERVLFHSDLTKDGVFAEYAKAGNNVIGRIPDNVAYEDAASVLCNGMTAYQAIERKMNLNGKNTILIHAGAGGVGSITIQLAKLHGLTVITTVSEHKKQWVKNLGADYIIDYKSENVDMRINEITHGNGVDVIIDSVSSSEENKDLHRLAYNGGLITIVGQPNLDNYDLGAKGQSVLSVNLGGVHQSGYRNQQNDLAVMANELVNLLGAGKLTTIVDKIIPFENIPDGLSDLQEGHVEGKIIATL</sequence>
<dbReference type="InterPro" id="IPR051603">
    <property type="entry name" value="Zinc-ADH_QOR/CCCR"/>
</dbReference>
<comment type="caution">
    <text evidence="3">The sequence shown here is derived from an EMBL/GenBank/DDBJ whole genome shotgun (WGS) entry which is preliminary data.</text>
</comment>
<dbReference type="PANTHER" id="PTHR44154">
    <property type="entry name" value="QUINONE OXIDOREDUCTASE"/>
    <property type="match status" value="1"/>
</dbReference>